<dbReference type="EMBL" id="JAGGLM010000013">
    <property type="protein sequence ID" value="MBP2033370.1"/>
    <property type="molecule type" value="Genomic_DNA"/>
</dbReference>
<dbReference type="Gene3D" id="2.130.10.10">
    <property type="entry name" value="YVTN repeat-like/Quinoprotein amine dehydrogenase"/>
    <property type="match status" value="2"/>
</dbReference>
<name>A0ABS4KTL4_9CLOT</name>
<evidence type="ECO:0000313" key="1">
    <source>
        <dbReference type="EMBL" id="MBP2033370.1"/>
    </source>
</evidence>
<dbReference type="InterPro" id="IPR011964">
    <property type="entry name" value="YVTN_b-propeller_repeat"/>
</dbReference>
<comment type="caution">
    <text evidence="1">The sequence shown here is derived from an EMBL/GenBank/DDBJ whole genome shotgun (WGS) entry which is preliminary data.</text>
</comment>
<dbReference type="NCBIfam" id="TIGR02276">
    <property type="entry name" value="beta_rpt_yvtn"/>
    <property type="match status" value="1"/>
</dbReference>
<dbReference type="Proteomes" id="UP001519307">
    <property type="component" value="Unassembled WGS sequence"/>
</dbReference>
<dbReference type="InterPro" id="IPR051200">
    <property type="entry name" value="Host-pathogen_enzymatic-act"/>
</dbReference>
<proteinExistence type="predicted"/>
<dbReference type="PANTHER" id="PTHR47197">
    <property type="entry name" value="PROTEIN NIRF"/>
    <property type="match status" value="1"/>
</dbReference>
<evidence type="ECO:0000313" key="2">
    <source>
        <dbReference type="Proteomes" id="UP001519307"/>
    </source>
</evidence>
<organism evidence="1 2">
    <name type="scientific">Clostridium algifaecis</name>
    <dbReference type="NCBI Taxonomy" id="1472040"/>
    <lineage>
        <taxon>Bacteria</taxon>
        <taxon>Bacillati</taxon>
        <taxon>Bacillota</taxon>
        <taxon>Clostridia</taxon>
        <taxon>Eubacteriales</taxon>
        <taxon>Clostridiaceae</taxon>
        <taxon>Clostridium</taxon>
    </lineage>
</organism>
<dbReference type="SUPFAM" id="SSF51004">
    <property type="entry name" value="C-terminal (heme d1) domain of cytochrome cd1-nitrite reductase"/>
    <property type="match status" value="1"/>
</dbReference>
<keyword evidence="2" id="KW-1185">Reference proteome</keyword>
<sequence length="295" mass="33036">MNYLYICSTSSDSIYIIDLNSFSIKNKIYLKSNDLTEKVGPHGICINKDKLITANNYSNSISIIDLKNEVQEESYYIGAHCNDIVTLGDKAYIICGDSNSLITFDLKLKRIVEQIPCGNLPHSICLNTSKELLLVSNMENDTITLIDCKNTANTRNIKVGSYPTKAIFTMDGEHILVCESNLGSEFKGSISILSLKNYKIINRIISGNSPCDIYCNNRYCFVSNFGDGSISILDMSNYKEKKKVIVGGMPGTILKYRDNLYIGDNYNDLLIKLNIENEHKKFIPVGREPTGMVIN</sequence>
<dbReference type="InterPro" id="IPR015943">
    <property type="entry name" value="WD40/YVTN_repeat-like_dom_sf"/>
</dbReference>
<reference evidence="1 2" key="1">
    <citation type="submission" date="2021-03" db="EMBL/GenBank/DDBJ databases">
        <title>Genomic Encyclopedia of Type Strains, Phase IV (KMG-IV): sequencing the most valuable type-strain genomes for metagenomic binning, comparative biology and taxonomic classification.</title>
        <authorList>
            <person name="Goeker M."/>
        </authorList>
    </citation>
    <scope>NUCLEOTIDE SEQUENCE [LARGE SCALE GENOMIC DNA]</scope>
    <source>
        <strain evidence="1 2">DSM 28783</strain>
    </source>
</reference>
<dbReference type="InterPro" id="IPR011048">
    <property type="entry name" value="Haem_d1_sf"/>
</dbReference>
<accession>A0ABS4KTL4</accession>
<dbReference type="RefSeq" id="WP_209702509.1">
    <property type="nucleotide sequence ID" value="NZ_JAGGLM010000013.1"/>
</dbReference>
<gene>
    <name evidence="1" type="ORF">J2Z42_002073</name>
</gene>
<protein>
    <submittedName>
        <fullName evidence="1">YVTN family beta-propeller protein</fullName>
    </submittedName>
</protein>
<dbReference type="PANTHER" id="PTHR47197:SF3">
    <property type="entry name" value="DIHYDRO-HEME D1 DEHYDROGENASE"/>
    <property type="match status" value="1"/>
</dbReference>